<dbReference type="Proteomes" id="UP000834106">
    <property type="component" value="Chromosome 5"/>
</dbReference>
<proteinExistence type="predicted"/>
<name>A0AAD1Z2Y7_9LAMI</name>
<dbReference type="AlphaFoldDB" id="A0AAD1Z2Y7"/>
<reference evidence="1" key="1">
    <citation type="submission" date="2023-05" db="EMBL/GenBank/DDBJ databases">
        <authorList>
            <person name="Huff M."/>
        </authorList>
    </citation>
    <scope>NUCLEOTIDE SEQUENCE</scope>
</reference>
<organism evidence="1 2">
    <name type="scientific">Fraxinus pennsylvanica</name>
    <dbReference type="NCBI Taxonomy" id="56036"/>
    <lineage>
        <taxon>Eukaryota</taxon>
        <taxon>Viridiplantae</taxon>
        <taxon>Streptophyta</taxon>
        <taxon>Embryophyta</taxon>
        <taxon>Tracheophyta</taxon>
        <taxon>Spermatophyta</taxon>
        <taxon>Magnoliopsida</taxon>
        <taxon>eudicotyledons</taxon>
        <taxon>Gunneridae</taxon>
        <taxon>Pentapetalae</taxon>
        <taxon>asterids</taxon>
        <taxon>lamiids</taxon>
        <taxon>Lamiales</taxon>
        <taxon>Oleaceae</taxon>
        <taxon>Oleeae</taxon>
        <taxon>Fraxinus</taxon>
    </lineage>
</organism>
<evidence type="ECO:0000313" key="2">
    <source>
        <dbReference type="Proteomes" id="UP000834106"/>
    </source>
</evidence>
<evidence type="ECO:0000313" key="1">
    <source>
        <dbReference type="EMBL" id="CAI9760611.1"/>
    </source>
</evidence>
<protein>
    <submittedName>
        <fullName evidence="1">Uncharacterized protein</fullName>
    </submittedName>
</protein>
<gene>
    <name evidence="1" type="ORF">FPE_LOCUS8041</name>
</gene>
<dbReference type="EMBL" id="OU503040">
    <property type="protein sequence ID" value="CAI9760611.1"/>
    <property type="molecule type" value="Genomic_DNA"/>
</dbReference>
<accession>A0AAD1Z2Y7</accession>
<sequence length="166" mass="18601">MVDTGSSCYPTMVLPCETMIPEFCVLDLINLYPCLTEEGEVLPFLGLKIEISSGTDILIHAYEGIFSFSTGGSLTNVLVIFACYADERIRLRKGSLPARHPIVHKESVEVLKRNNNGVEEAIVCKGGHVSGTKKRKLSRIMKDSHHWLPSIHEDYYGPRSHKPKHH</sequence>
<keyword evidence="2" id="KW-1185">Reference proteome</keyword>